<dbReference type="RefSeq" id="XP_024735563.1">
    <property type="nucleotide sequence ID" value="XM_024883202.1"/>
</dbReference>
<proteinExistence type="predicted"/>
<evidence type="ECO:0000313" key="3">
    <source>
        <dbReference type="Proteomes" id="UP000235371"/>
    </source>
</evidence>
<dbReference type="OrthoDB" id="3528961at2759"/>
<dbReference type="GeneID" id="36591279"/>
<gene>
    <name evidence="2" type="ORF">K444DRAFT_630369</name>
</gene>
<dbReference type="AlphaFoldDB" id="A0A2J6T6L9"/>
<sequence length="717" mass="82574">MCFGTTTICERCQRPTVYLLPGIHRCSTRCKASHTITGPTSTTHSCWACRPTIPGSVDEVKEVLFWNHYADTFIGYADSLEESKALLAALTSEIEEASDEDVKRELEVLKRAEELRTREFEAATDRFTEWKKEGNLPIHVITPPPVGEAKPLTFKEWASKFGVEARDFDSKEDLTAWEALEFHDCDGYELYLEENDFEYELDLFRARNDSLRYIDRLFFDFDPSKLQAHDPQAEETEGLLSWRIWMRKERLGAIKWSEERMKAKSTAERFERDLNLYAVYLEDASNYWSKVFTYFRTKDTLTRRRRLNEGHHLIWDPDRAEGEIETTEVPPTANDEEYTGRVQWLRAASRCRHPSNGEEAKEEIKEANVKEADADDEDGPIVMTFAEWCASPLVPQDGEQNKNTDAALRADLKGYANYCSTFPHPMPEEYCAVRRRLDRFRAETFNYTPPCQSTEQIGQTEMKWPCGLSDFRHGLTARGFKPSMNSGWVEDTYVLYLDMFAEKETVGGFAQSRDWWARDDRRELEGLPRCDPLTTKITSVMQLLVQYIVSMEDPASRLAVEACLSPVLLMLDSCMEEHRELMTEQWEYIRATYHHAEAMAAVVRTREQRLARFSDQSHVTSQHTGVVESTRARLPQTLISAEGYYADNDSETDSEDEDGQFYSPVIHSPYIPDLDSDDEGSSDADDAGPEFSMIWGLAALTDDVETDEDEQRLLMNF</sequence>
<feature type="compositionally biased region" description="Acidic residues" evidence="1">
    <location>
        <begin position="648"/>
        <end position="659"/>
    </location>
</feature>
<dbReference type="EMBL" id="KZ613817">
    <property type="protein sequence ID" value="PMD58659.1"/>
    <property type="molecule type" value="Genomic_DNA"/>
</dbReference>
<protein>
    <submittedName>
        <fullName evidence="2">Uncharacterized protein</fullName>
    </submittedName>
</protein>
<organism evidence="2 3">
    <name type="scientific">Hyaloscypha bicolor E</name>
    <dbReference type="NCBI Taxonomy" id="1095630"/>
    <lineage>
        <taxon>Eukaryota</taxon>
        <taxon>Fungi</taxon>
        <taxon>Dikarya</taxon>
        <taxon>Ascomycota</taxon>
        <taxon>Pezizomycotina</taxon>
        <taxon>Leotiomycetes</taxon>
        <taxon>Helotiales</taxon>
        <taxon>Hyaloscyphaceae</taxon>
        <taxon>Hyaloscypha</taxon>
        <taxon>Hyaloscypha bicolor</taxon>
    </lineage>
</organism>
<evidence type="ECO:0000313" key="2">
    <source>
        <dbReference type="EMBL" id="PMD58659.1"/>
    </source>
</evidence>
<reference evidence="2 3" key="1">
    <citation type="submission" date="2016-04" db="EMBL/GenBank/DDBJ databases">
        <title>A degradative enzymes factory behind the ericoid mycorrhizal symbiosis.</title>
        <authorList>
            <consortium name="DOE Joint Genome Institute"/>
            <person name="Martino E."/>
            <person name="Morin E."/>
            <person name="Grelet G."/>
            <person name="Kuo A."/>
            <person name="Kohler A."/>
            <person name="Daghino S."/>
            <person name="Barry K."/>
            <person name="Choi C."/>
            <person name="Cichocki N."/>
            <person name="Clum A."/>
            <person name="Copeland A."/>
            <person name="Hainaut M."/>
            <person name="Haridas S."/>
            <person name="Labutti K."/>
            <person name="Lindquist E."/>
            <person name="Lipzen A."/>
            <person name="Khouja H.-R."/>
            <person name="Murat C."/>
            <person name="Ohm R."/>
            <person name="Olson A."/>
            <person name="Spatafora J."/>
            <person name="Veneault-Fourrey C."/>
            <person name="Henrissat B."/>
            <person name="Grigoriev I."/>
            <person name="Martin F."/>
            <person name="Perotto S."/>
        </authorList>
    </citation>
    <scope>NUCLEOTIDE SEQUENCE [LARGE SCALE GENOMIC DNA]</scope>
    <source>
        <strain evidence="2 3">E</strain>
    </source>
</reference>
<dbReference type="Proteomes" id="UP000235371">
    <property type="component" value="Unassembled WGS sequence"/>
</dbReference>
<accession>A0A2J6T6L9</accession>
<keyword evidence="3" id="KW-1185">Reference proteome</keyword>
<name>A0A2J6T6L9_9HELO</name>
<feature type="compositionally biased region" description="Acidic residues" evidence="1">
    <location>
        <begin position="674"/>
        <end position="688"/>
    </location>
</feature>
<feature type="region of interest" description="Disordered" evidence="1">
    <location>
        <begin position="647"/>
        <end position="689"/>
    </location>
</feature>
<dbReference type="InParanoid" id="A0A2J6T6L9"/>
<evidence type="ECO:0000256" key="1">
    <source>
        <dbReference type="SAM" id="MobiDB-lite"/>
    </source>
</evidence>